<dbReference type="Proteomes" id="UP001178507">
    <property type="component" value="Unassembled WGS sequence"/>
</dbReference>
<name>A0AA36IHY8_9DINO</name>
<keyword evidence="5" id="KW-1185">Reference proteome</keyword>
<reference evidence="4" key="1">
    <citation type="submission" date="2023-08" db="EMBL/GenBank/DDBJ databases">
        <authorList>
            <person name="Chen Y."/>
            <person name="Shah S."/>
            <person name="Dougan E. K."/>
            <person name="Thang M."/>
            <person name="Chan C."/>
        </authorList>
    </citation>
    <scope>NUCLEOTIDE SEQUENCE</scope>
</reference>
<dbReference type="EMBL" id="CAUJNA010001447">
    <property type="protein sequence ID" value="CAJ1387054.1"/>
    <property type="molecule type" value="Genomic_DNA"/>
</dbReference>
<dbReference type="InterPro" id="IPR032812">
    <property type="entry name" value="SbsA_Ig"/>
</dbReference>
<evidence type="ECO:0000313" key="4">
    <source>
        <dbReference type="EMBL" id="CAJ1387054.1"/>
    </source>
</evidence>
<keyword evidence="1 2" id="KW-0732">Signal</keyword>
<feature type="signal peptide" evidence="2">
    <location>
        <begin position="1"/>
        <end position="17"/>
    </location>
</feature>
<sequence length="2189" mass="235001">MGPSRGFLLSLFLSAMADLDYVSYDYALLEDDEVSPQVIGIVPGNLSVDVALDVTIHIYFSELILAGTGDIELTSDRDIRLLTFAEEVVLVTQGEQGNRSIQVKPDRPLRPALAYRVRLRRGVVHDLVGNQLEEVELSFRTAGVAESFAVFAPYVQTPGAPLLVAFRTHEHGLYGSLSELYRLELWASGEPSLFELTASFPECSNVLELSESFPALESCSSGETFAMQLRSPLFSDQEYSLVLYWPVGFAAVNATWSLLTARTYGDSWLEVERFEPWVHHFQDYLVEGSDASLTSLQVASLNGITDAAGLDSLQEFEFTIQFGAGIPGGSRLRLFGFPLLGWSSDVSRPSNVSMLEALVQMDAFALSGPWRRVRACTGFFPGDLPGETACKLLAFGGGPAFGVELRTPSRSATLLPDRPHKFTMTVAGIKQPLAAAVHWEAILSQTVAGVLSHSPLVRSNAVMLSNTTAMTLDVLNSSYTYPAPMGSIINRVELAIQLKVLAAGARVVLELVEPRSARIETCEPVPGFARLGSRGVPEMTMVSAAAAAVWRMGNGLPAMYPHVTYRASCLVYNGPQTAAFSSWRLSVEVEVGSETISFQRLLRADRYFVIPVLAGGQVLPGHPVLGRWQVIYVRIVTPARDGFSLLHWTQPSHTLQVSAPAAGFFVPGACPGFRPLRGSLPPLPLSSCQRVGETMLEIRIDAQEPGFEPGQTYAFQSSVQNPSTLGEAVDNGWSFLLLDDQDLPIASMENVPSVLSAVTAALRPNDPAELHDTSFRLFKKQLSVLAITAEDPIAGRATKVQLEFVLTTPLRTGDALIVTAPSLFRWVQPAELHFPGTAATFPALEPDVNSAAPWMLVAGVLGDALAATAYVLGATVLNPGFESWDAVEAELNYWQLETIHRHTSFWSLESRRDTGMRKGYAVVGPLQHCVAVPSSQLLNVESWVSLTFQASEPVGVQSWRQPELPSTLRISLPNGFLLPEGQGCSGLIDRADPQYPQLPLLKFPFAYLPLPLEEATCSATLETLQIGLQRLLPHYVYTFRLRVVSPRQDQMRGRIWALATLTVEGSVRESCTMEAWPSANSLEGLSLQPTLAMPTLPVSLVLQGLALPNVSLIEVQAAGVRFFHNCAAPGLPGQCVGDKTRARVSASSALSLLELRGRMESTQSEPWSVLLVAGSSVWEASVGPGPGLLALPWVRLQPQGSGLFRAENVVQGALLAMRTDRPVPAGGFLQLAMPGQTAFVFAEKPCKAALQEQFLPLAVVDGQASGAVASCNTSESCVHPRLFSCERKHSSSTLLVRVAEALTPQTLYCFDFMVLAPEGRTVPDFPLVLLTQDEAGALLEVSPLLGPSGGQGMAPVVQSAAHLSLCSPSRLSSDEPRQLVLHFALNSLLSSSLSRLVARFCFSGLQLSFGPGGALSCEALEPSAEISCTAVQGCGSCVAVEGTDLLVPFQKVAISLPALVPAGSLLGVNMELVGILSTESVLQGAIFTSPLPMLPLLPVALIAPEAPTLDGFQVEIQLERLNNTELLDVSLPVGLSVDTLTCSPRCVSVPPSLSSPEPVLRFFLGEETSTSTLSMELYASAPLGENESWQFVSRSGALQALGAVARRGFAVAYPVDFGIGLSSQRAGDAARVLLNFRLFARLEAGALVKVAVPPGLASEPTVEPQSLFQWSTSELNSTWQFQVLQDLSTGVTYSISVPITNPVQSPSSTWRLQLLLSTLHSVGTSAGFQVLGEFESFTVLARSSVPEVSTPSLVRFQLRTPLPAENWHWRLIASTQTFDPGKCILDVFTTSYALPVHSFTRLIPDDCLVSADGSSAQFIFSQSVTPQQDYGFWIWTTNPSSGAFRIFTASTLLSGSSVHQASYRSSLSGLQAVVIPGSYTAGALHRAVLSVTSGTRLEGQRGSIELRLPSGFAGSCGFFRVQASLPSTARCRALGATASLRPRIQVYWRSLFGAELTFPLEFAFALQNAFASDESNSTWSATIFEGENQDLAIASGTWQSWRPCEALPPLPGGLRVARGLDPAVVSVAVNLEQVTVAPGFDTALRVELKTSQAAPAELYCPDSSIWQARDLFGLGSLALPRYTKCVEEPRVASVSRGAQHSSAVLFLLPYQRFVGSVHGLEVVMRRSQQGFVALEPSASEAAAELVNVYLEAANQRLRCGSALLGAASNSTELAGADTVADTTGSTATG</sequence>
<protein>
    <recommendedName>
        <fullName evidence="3">SbsA Ig-like domain-containing protein</fullName>
    </recommendedName>
</protein>
<comment type="caution">
    <text evidence="4">The sequence shown here is derived from an EMBL/GenBank/DDBJ whole genome shotgun (WGS) entry which is preliminary data.</text>
</comment>
<feature type="chain" id="PRO_5041373853" description="SbsA Ig-like domain-containing protein" evidence="2">
    <location>
        <begin position="18"/>
        <end position="2189"/>
    </location>
</feature>
<evidence type="ECO:0000313" key="5">
    <source>
        <dbReference type="Proteomes" id="UP001178507"/>
    </source>
</evidence>
<dbReference type="Pfam" id="PF13205">
    <property type="entry name" value="Big_5"/>
    <property type="match status" value="1"/>
</dbReference>
<accession>A0AA36IHY8</accession>
<evidence type="ECO:0000256" key="2">
    <source>
        <dbReference type="SAM" id="SignalP"/>
    </source>
</evidence>
<evidence type="ECO:0000259" key="3">
    <source>
        <dbReference type="Pfam" id="PF13205"/>
    </source>
</evidence>
<organism evidence="4 5">
    <name type="scientific">Effrenium voratum</name>
    <dbReference type="NCBI Taxonomy" id="2562239"/>
    <lineage>
        <taxon>Eukaryota</taxon>
        <taxon>Sar</taxon>
        <taxon>Alveolata</taxon>
        <taxon>Dinophyceae</taxon>
        <taxon>Suessiales</taxon>
        <taxon>Symbiodiniaceae</taxon>
        <taxon>Effrenium</taxon>
    </lineage>
</organism>
<gene>
    <name evidence="4" type="ORF">EVOR1521_LOCUS13201</name>
</gene>
<feature type="domain" description="SbsA Ig-like" evidence="3">
    <location>
        <begin position="32"/>
        <end position="141"/>
    </location>
</feature>
<proteinExistence type="predicted"/>
<evidence type="ECO:0000256" key="1">
    <source>
        <dbReference type="ARBA" id="ARBA00022729"/>
    </source>
</evidence>